<dbReference type="NCBIfam" id="NF007422">
    <property type="entry name" value="PRK09965.1"/>
    <property type="match status" value="1"/>
</dbReference>
<name>A0ABT4MTU0_GORRU</name>
<dbReference type="Proteomes" id="UP001067235">
    <property type="component" value="Unassembled WGS sequence"/>
</dbReference>
<dbReference type="InterPro" id="IPR017941">
    <property type="entry name" value="Rieske_2Fe-2S"/>
</dbReference>
<proteinExistence type="predicted"/>
<evidence type="ECO:0000256" key="1">
    <source>
        <dbReference type="ARBA" id="ARBA00022714"/>
    </source>
</evidence>
<accession>A0ABT4MTU0</accession>
<evidence type="ECO:0000259" key="5">
    <source>
        <dbReference type="PROSITE" id="PS51296"/>
    </source>
</evidence>
<dbReference type="GO" id="GO:0008695">
    <property type="term" value="F:3-phenylpropionate dioxygenase activity"/>
    <property type="evidence" value="ECO:0007669"/>
    <property type="project" value="UniProtKB-EC"/>
</dbReference>
<evidence type="ECO:0000256" key="4">
    <source>
        <dbReference type="ARBA" id="ARBA00023014"/>
    </source>
</evidence>
<dbReference type="PROSITE" id="PS51296">
    <property type="entry name" value="RIESKE"/>
    <property type="match status" value="1"/>
</dbReference>
<keyword evidence="1" id="KW-0001">2Fe-2S</keyword>
<keyword evidence="4" id="KW-0411">Iron-sulfur</keyword>
<keyword evidence="6" id="KW-0223">Dioxygenase</keyword>
<sequence>MTTLPHQDIAHYLVASTDALPSGEVMRVTPPGRAPIAVFHTDDGVFAIDDTCTHQDTSLADGWVEDCAVECPLHEACFDLRTGMPSGPPAKLPVRTHQTVVHDDGNIYLRLSATDAA</sequence>
<evidence type="ECO:0000313" key="7">
    <source>
        <dbReference type="Proteomes" id="UP001067235"/>
    </source>
</evidence>
<protein>
    <submittedName>
        <fullName evidence="6">Bifunctional 3-phenylpropionate/cinnamic acid dioxygenase ferredoxin subunit</fullName>
        <ecNumber evidence="6">1.14.12.19</ecNumber>
    </submittedName>
</protein>
<organism evidence="6 7">
    <name type="scientific">Gordonia rubripertincta</name>
    <name type="common">Rhodococcus corallinus</name>
    <dbReference type="NCBI Taxonomy" id="36822"/>
    <lineage>
        <taxon>Bacteria</taxon>
        <taxon>Bacillati</taxon>
        <taxon>Actinomycetota</taxon>
        <taxon>Actinomycetes</taxon>
        <taxon>Mycobacteriales</taxon>
        <taxon>Gordoniaceae</taxon>
        <taxon>Gordonia</taxon>
    </lineage>
</organism>
<reference evidence="6" key="1">
    <citation type="submission" date="2022-12" db="EMBL/GenBank/DDBJ databases">
        <authorList>
            <person name="Krivoruchko A.V."/>
            <person name="Elkin A."/>
        </authorList>
    </citation>
    <scope>NUCLEOTIDE SEQUENCE</scope>
    <source>
        <strain evidence="6">IEGM 1388</strain>
    </source>
</reference>
<dbReference type="RefSeq" id="WP_084838554.1">
    <property type="nucleotide sequence ID" value="NZ_JAPWIE010000003.1"/>
</dbReference>
<dbReference type="PANTHER" id="PTHR21496">
    <property type="entry name" value="FERREDOXIN-RELATED"/>
    <property type="match status" value="1"/>
</dbReference>
<evidence type="ECO:0000256" key="2">
    <source>
        <dbReference type="ARBA" id="ARBA00022723"/>
    </source>
</evidence>
<gene>
    <name evidence="6" type="ORF">O4213_10440</name>
</gene>
<dbReference type="Pfam" id="PF00355">
    <property type="entry name" value="Rieske"/>
    <property type="match status" value="1"/>
</dbReference>
<dbReference type="EMBL" id="JAPWIE010000003">
    <property type="protein sequence ID" value="MCZ4550400.1"/>
    <property type="molecule type" value="Genomic_DNA"/>
</dbReference>
<feature type="domain" description="Rieske" evidence="5">
    <location>
        <begin position="11"/>
        <end position="108"/>
    </location>
</feature>
<keyword evidence="7" id="KW-1185">Reference proteome</keyword>
<comment type="caution">
    <text evidence="6">The sequence shown here is derived from an EMBL/GenBank/DDBJ whole genome shotgun (WGS) entry which is preliminary data.</text>
</comment>
<dbReference type="CDD" id="cd03528">
    <property type="entry name" value="Rieske_RO_ferredoxin"/>
    <property type="match status" value="1"/>
</dbReference>
<dbReference type="InterPro" id="IPR036922">
    <property type="entry name" value="Rieske_2Fe-2S_sf"/>
</dbReference>
<keyword evidence="6" id="KW-0560">Oxidoreductase</keyword>
<keyword evidence="3" id="KW-0408">Iron</keyword>
<dbReference type="SUPFAM" id="SSF50022">
    <property type="entry name" value="ISP domain"/>
    <property type="match status" value="1"/>
</dbReference>
<dbReference type="PANTHER" id="PTHR21496:SF23">
    <property type="entry name" value="3-PHENYLPROPIONATE_CINNAMIC ACID DIOXYGENASE FERREDOXIN SUBUNIT"/>
    <property type="match status" value="1"/>
</dbReference>
<evidence type="ECO:0000256" key="3">
    <source>
        <dbReference type="ARBA" id="ARBA00023004"/>
    </source>
</evidence>
<dbReference type="Gene3D" id="2.102.10.10">
    <property type="entry name" value="Rieske [2Fe-2S] iron-sulphur domain"/>
    <property type="match status" value="1"/>
</dbReference>
<keyword evidence="2" id="KW-0479">Metal-binding</keyword>
<evidence type="ECO:0000313" key="6">
    <source>
        <dbReference type="EMBL" id="MCZ4550400.1"/>
    </source>
</evidence>
<dbReference type="EC" id="1.14.12.19" evidence="6"/>